<evidence type="ECO:0000313" key="5">
    <source>
        <dbReference type="Proteomes" id="UP000573603"/>
    </source>
</evidence>
<evidence type="ECO:0000256" key="3">
    <source>
        <dbReference type="SAM" id="SignalP"/>
    </source>
</evidence>
<organism evidence="4 5">
    <name type="scientific">Fusarium anthophilum</name>
    <dbReference type="NCBI Taxonomy" id="48485"/>
    <lineage>
        <taxon>Eukaryota</taxon>
        <taxon>Fungi</taxon>
        <taxon>Dikarya</taxon>
        <taxon>Ascomycota</taxon>
        <taxon>Pezizomycotina</taxon>
        <taxon>Sordariomycetes</taxon>
        <taxon>Hypocreomycetidae</taxon>
        <taxon>Hypocreales</taxon>
        <taxon>Nectriaceae</taxon>
        <taxon>Fusarium</taxon>
        <taxon>Fusarium fujikuroi species complex</taxon>
    </lineage>
</organism>
<feature type="transmembrane region" description="Helical" evidence="2">
    <location>
        <begin position="238"/>
        <end position="257"/>
    </location>
</feature>
<keyword evidence="5" id="KW-1185">Reference proteome</keyword>
<evidence type="ECO:0000313" key="4">
    <source>
        <dbReference type="EMBL" id="KAF5254964.1"/>
    </source>
</evidence>
<dbReference type="EMBL" id="JABEVY010000012">
    <property type="protein sequence ID" value="KAF5254964.1"/>
    <property type="molecule type" value="Genomic_DNA"/>
</dbReference>
<evidence type="ECO:0000256" key="1">
    <source>
        <dbReference type="SAM" id="MobiDB-lite"/>
    </source>
</evidence>
<sequence length="551" mass="59532">MHITLWSFSVVALLSPATIALEATPNSECAALCSDGSNSTLNDASAARTNSSDIVCEDGEYTETGNGIRFKNCLNCLQKSEDIWRGESDVFWFLYNVRYAFDVCLYSYPDAAKTGTINSPCNIESSCGSLEDALKTSLLQRTSDNQFEYCKAEDSIIESSSYKECISCLQSTSNQKFLANFLVALKAGCIQEPERGDIVGLSGTIFASSLVNITDPSTNKTLPGDGGAAVGSMTTGTIVGIAVGCGLGAAGLAWLLFMYCRRSRNRRGTAIKISSPPPDTPMNDRSMYGIQKSSYFHDGRKQPPLPLIHDPPRAGGHIRTMSNAQYYDGLERDGEDGLGNVNYHYVPHSKSNGPNSALPTHHAYIPRVVSKLPEPHITTHTRKASAPDSYALQTYLKANDDFGLNRGSISDAMSNSTGSQNGSRNPSPARQKDLLEPLVASVPAPVASQAPRPRLPSLTFPSLHKLVIPRKQNPLEVNLVSATPISADPDPGREMRISKPLAVLDPRFQDRPLGGGTILANEVPVGFSDEYLKRREANKSPMLSGNSRVYG</sequence>
<keyword evidence="3" id="KW-0732">Signal</keyword>
<evidence type="ECO:0000256" key="2">
    <source>
        <dbReference type="SAM" id="Phobius"/>
    </source>
</evidence>
<protein>
    <recommendedName>
        <fullName evidence="6">Exo-alpha-sialidase / neuraminidase</fullName>
    </recommendedName>
</protein>
<dbReference type="Proteomes" id="UP000573603">
    <property type="component" value="Unassembled WGS sequence"/>
</dbReference>
<comment type="caution">
    <text evidence="4">The sequence shown here is derived from an EMBL/GenBank/DDBJ whole genome shotgun (WGS) entry which is preliminary data.</text>
</comment>
<dbReference type="AlphaFoldDB" id="A0A8H4ZYI5"/>
<keyword evidence="2" id="KW-0472">Membrane</keyword>
<accession>A0A8H4ZYI5</accession>
<gene>
    <name evidence="4" type="ORF">FANTH_338</name>
</gene>
<name>A0A8H4ZYI5_9HYPO</name>
<feature type="chain" id="PRO_5034415844" description="Exo-alpha-sialidase / neuraminidase" evidence="3">
    <location>
        <begin position="21"/>
        <end position="551"/>
    </location>
</feature>
<feature type="signal peptide" evidence="3">
    <location>
        <begin position="1"/>
        <end position="20"/>
    </location>
</feature>
<feature type="region of interest" description="Disordered" evidence="1">
    <location>
        <begin position="407"/>
        <end position="430"/>
    </location>
</feature>
<feature type="compositionally biased region" description="Polar residues" evidence="1">
    <location>
        <begin position="407"/>
        <end position="428"/>
    </location>
</feature>
<keyword evidence="2" id="KW-0812">Transmembrane</keyword>
<reference evidence="4 5" key="1">
    <citation type="journal article" date="2020" name="BMC Genomics">
        <title>Correction to: Identification and distribution of gene clusters required for synthesis of sphingolipid metabolism inhibitors in diverse species of the filamentous fungus Fusarium.</title>
        <authorList>
            <person name="Kim H.S."/>
            <person name="Lohmar J.M."/>
            <person name="Busman M."/>
            <person name="Brown D.W."/>
            <person name="Naumann T.A."/>
            <person name="Divon H.H."/>
            <person name="Lysoe E."/>
            <person name="Uhlig S."/>
            <person name="Proctor R.H."/>
        </authorList>
    </citation>
    <scope>NUCLEOTIDE SEQUENCE [LARGE SCALE GENOMIC DNA]</scope>
    <source>
        <strain evidence="4 5">NRRL 25214</strain>
    </source>
</reference>
<evidence type="ECO:0008006" key="6">
    <source>
        <dbReference type="Google" id="ProtNLM"/>
    </source>
</evidence>
<keyword evidence="2" id="KW-1133">Transmembrane helix</keyword>
<proteinExistence type="predicted"/>